<gene>
    <name evidence="3" type="ORF">G443_003935</name>
</gene>
<dbReference type="EMBL" id="AUBJ02000001">
    <property type="protein sequence ID" value="MCP2333665.1"/>
    <property type="molecule type" value="Genomic_DNA"/>
</dbReference>
<dbReference type="PANTHER" id="PTHR37938:SF1">
    <property type="entry name" value="BLL0215 PROTEIN"/>
    <property type="match status" value="1"/>
</dbReference>
<dbReference type="Proteomes" id="UP000791080">
    <property type="component" value="Unassembled WGS sequence"/>
</dbReference>
<proteinExistence type="predicted"/>
<evidence type="ECO:0000256" key="1">
    <source>
        <dbReference type="SAM" id="Phobius"/>
    </source>
</evidence>
<dbReference type="RefSeq" id="WP_030104812.1">
    <property type="nucleotide sequence ID" value="NZ_AUBJ02000001.1"/>
</dbReference>
<keyword evidence="1" id="KW-0812">Transmembrane</keyword>
<keyword evidence="4" id="KW-1185">Reference proteome</keyword>
<keyword evidence="1" id="KW-0472">Membrane</keyword>
<reference evidence="3 4" key="1">
    <citation type="submission" date="2022-06" db="EMBL/GenBank/DDBJ databases">
        <title>Genomic Encyclopedia of Type Strains, Phase I: the one thousand microbial genomes (KMG-I) project.</title>
        <authorList>
            <person name="Kyrpides N."/>
        </authorList>
    </citation>
    <scope>NUCLEOTIDE SEQUENCE [LARGE SCALE GENOMIC DNA]</scope>
    <source>
        <strain evidence="3 4">DSM 43889</strain>
    </source>
</reference>
<protein>
    <submittedName>
        <fullName evidence="3">PH domain-containing protein</fullName>
    </submittedName>
</protein>
<feature type="domain" description="YdbS-like PH" evidence="2">
    <location>
        <begin position="78"/>
        <end position="150"/>
    </location>
</feature>
<dbReference type="InterPro" id="IPR005182">
    <property type="entry name" value="YdbS-like_PH"/>
</dbReference>
<evidence type="ECO:0000313" key="3">
    <source>
        <dbReference type="EMBL" id="MCP2333665.1"/>
    </source>
</evidence>
<name>A0ABT1JMB0_ACTCY</name>
<comment type="caution">
    <text evidence="3">The sequence shown here is derived from an EMBL/GenBank/DDBJ whole genome shotgun (WGS) entry which is preliminary data.</text>
</comment>
<dbReference type="PANTHER" id="PTHR37938">
    <property type="entry name" value="BLL0215 PROTEIN"/>
    <property type="match status" value="1"/>
</dbReference>
<keyword evidence="1" id="KW-1133">Transmembrane helix</keyword>
<organism evidence="3 4">
    <name type="scientific">Actinoalloteichus caeruleus DSM 43889</name>
    <dbReference type="NCBI Taxonomy" id="1120930"/>
    <lineage>
        <taxon>Bacteria</taxon>
        <taxon>Bacillati</taxon>
        <taxon>Actinomycetota</taxon>
        <taxon>Actinomycetes</taxon>
        <taxon>Pseudonocardiales</taxon>
        <taxon>Pseudonocardiaceae</taxon>
        <taxon>Actinoalloteichus</taxon>
        <taxon>Actinoalloteichus cyanogriseus</taxon>
    </lineage>
</organism>
<evidence type="ECO:0000313" key="4">
    <source>
        <dbReference type="Proteomes" id="UP000791080"/>
    </source>
</evidence>
<feature type="transmembrane region" description="Helical" evidence="1">
    <location>
        <begin position="25"/>
        <end position="47"/>
    </location>
</feature>
<accession>A0ABT1JMB0</accession>
<dbReference type="Pfam" id="PF03703">
    <property type="entry name" value="bPH_2"/>
    <property type="match status" value="1"/>
</dbReference>
<feature type="transmembrane region" description="Helical" evidence="1">
    <location>
        <begin position="53"/>
        <end position="72"/>
    </location>
</feature>
<sequence>MGYPENMLTDDERVVIHKHPHWKTLVWPTIAFLVIVGGGSYLAALAQDLSWNQIAWISLAVLGGVLILWLFVTPLVRWRSTHFVVTSERVMVREGVLHRTGIDIPLSRINSVRFQHSLIDRVLGCGTLIIESASEEPLEFDDIPSVERVHGLLYHQINDDDDGDYYYRSRPQRDPD</sequence>
<evidence type="ECO:0000259" key="2">
    <source>
        <dbReference type="Pfam" id="PF03703"/>
    </source>
</evidence>